<evidence type="ECO:0000256" key="6">
    <source>
        <dbReference type="ARBA" id="ARBA00023295"/>
    </source>
</evidence>
<evidence type="ECO:0000313" key="11">
    <source>
        <dbReference type="Proteomes" id="UP000536835"/>
    </source>
</evidence>
<keyword evidence="5" id="KW-1035">Host cytoplasm</keyword>
<dbReference type="InterPro" id="IPR029030">
    <property type="entry name" value="Caspase-like_dom_sf"/>
</dbReference>
<keyword evidence="2 7" id="KW-0929">Antimicrobial</keyword>
<dbReference type="EMBL" id="JABFCX010000002">
    <property type="protein sequence ID" value="NNU14944.1"/>
    <property type="molecule type" value="Genomic_DNA"/>
</dbReference>
<dbReference type="Pfam" id="PF00959">
    <property type="entry name" value="Phage_lysozyme"/>
    <property type="match status" value="2"/>
</dbReference>
<dbReference type="Pfam" id="PF00656">
    <property type="entry name" value="Peptidase_C14"/>
    <property type="match status" value="1"/>
</dbReference>
<dbReference type="PANTHER" id="PTHR22576">
    <property type="entry name" value="MUCOSA ASSOCIATED LYMPHOID TISSUE LYMPHOMA TRANSLOCATION PROTEIN 1/PARACASPASE"/>
    <property type="match status" value="1"/>
</dbReference>
<dbReference type="InterPro" id="IPR033907">
    <property type="entry name" value="Endolysin_autolysin"/>
</dbReference>
<keyword evidence="11" id="KW-1185">Reference proteome</keyword>
<dbReference type="Proteomes" id="UP000536835">
    <property type="component" value="Unassembled WGS sequence"/>
</dbReference>
<evidence type="ECO:0000256" key="7">
    <source>
        <dbReference type="RuleBase" id="RU003788"/>
    </source>
</evidence>
<keyword evidence="3 7" id="KW-0081">Bacteriolytic enzyme</keyword>
<reference evidence="10 11" key="1">
    <citation type="submission" date="2020-05" db="EMBL/GenBank/DDBJ databases">
        <title>Parvularcula mediterraneae sp. nov., isolated from polypropylene straw from shallow seawater of the seashore of Laganas in Zakynthos island, Greece.</title>
        <authorList>
            <person name="Szabo I."/>
            <person name="Al-Omari J."/>
            <person name="Rado J."/>
            <person name="Szerdahelyi G.S."/>
        </authorList>
    </citation>
    <scope>NUCLEOTIDE SEQUENCE [LARGE SCALE GENOMIC DNA]</scope>
    <source>
        <strain evidence="10 11">ZS-1/3</strain>
    </source>
</reference>
<dbReference type="InterPro" id="IPR023346">
    <property type="entry name" value="Lysozyme-like_dom_sf"/>
</dbReference>
<name>A0A7Y3RIZ1_9PROT</name>
<evidence type="ECO:0000256" key="3">
    <source>
        <dbReference type="ARBA" id="ARBA00022638"/>
    </source>
</evidence>
<dbReference type="InterPro" id="IPR052039">
    <property type="entry name" value="Caspase-related_regulators"/>
</dbReference>
<dbReference type="SUPFAM" id="SSF52129">
    <property type="entry name" value="Caspase-like"/>
    <property type="match status" value="1"/>
</dbReference>
<evidence type="ECO:0000256" key="4">
    <source>
        <dbReference type="ARBA" id="ARBA00022801"/>
    </source>
</evidence>
<dbReference type="Gene3D" id="1.10.530.40">
    <property type="match status" value="2"/>
</dbReference>
<dbReference type="InterPro" id="IPR023347">
    <property type="entry name" value="Lysozyme_dom_sf"/>
</dbReference>
<dbReference type="InterPro" id="IPR034690">
    <property type="entry name" value="Endolysin_T4_type"/>
</dbReference>
<dbReference type="SUPFAM" id="SSF53955">
    <property type="entry name" value="Lysozyme-like"/>
    <property type="match status" value="2"/>
</dbReference>
<keyword evidence="6 7" id="KW-0326">Glycosidase</keyword>
<evidence type="ECO:0000256" key="1">
    <source>
        <dbReference type="ARBA" id="ARBA00000632"/>
    </source>
</evidence>
<dbReference type="GO" id="GO:0004197">
    <property type="term" value="F:cysteine-type endopeptidase activity"/>
    <property type="evidence" value="ECO:0007669"/>
    <property type="project" value="InterPro"/>
</dbReference>
<evidence type="ECO:0000259" key="9">
    <source>
        <dbReference type="Pfam" id="PF00656"/>
    </source>
</evidence>
<dbReference type="GO" id="GO:0016998">
    <property type="term" value="P:cell wall macromolecule catabolic process"/>
    <property type="evidence" value="ECO:0007669"/>
    <property type="project" value="InterPro"/>
</dbReference>
<dbReference type="GO" id="GO:0031640">
    <property type="term" value="P:killing of cells of another organism"/>
    <property type="evidence" value="ECO:0007669"/>
    <property type="project" value="UniProtKB-KW"/>
</dbReference>
<comment type="caution">
    <text evidence="10">The sequence shown here is derived from an EMBL/GenBank/DDBJ whole genome shotgun (WGS) entry which is preliminary data.</text>
</comment>
<dbReference type="InterPro" id="IPR011600">
    <property type="entry name" value="Pept_C14_caspase"/>
</dbReference>
<feature type="region of interest" description="Disordered" evidence="8">
    <location>
        <begin position="627"/>
        <end position="661"/>
    </location>
</feature>
<sequence length="661" mass="71955">MAASKRALVIGASDYEFADNLRAPAQDAAAMAEMLEDIGFELVGDGVISDPSWTDLRAAMKEFRDEIEEGDIALFYFSGHGLAIDGKNYLVPIDAELASEDDADTDLWDLQEVIDKIRASGAGKSVLIIDACRNDPFAEVTKGKIQRGGLAPVGGLPGMFIGFATEPGRTVPDGPPGGNSIYTAALLEFMALPNLTITQVFNYVGDRVWSVTKETQLVSNVFTFGVDDLYLNADENLVRRPKPSFAPVAVASVDGAATKSITLIDTPEDSLVEGPSEEILELAIAYVTAFEPYLKTPVYGPLGGGREGWVVGYGSVLDLHRDMSVSKDEAVALLKEDLRSIAGETNRFGRNLNLDEEAALLSFIHSIGIDRWRTIPVPSEKFNTSDSNEVFAFFRRESSIGVAGEEKFSGAQLRRRQAEAMLFLGARFTSAAEIEALDLIKSFEGLELEAYKDVVGVWTIGYGHTGERAFEGNEISEFEAEQLLIDDLLPIRAAVLELVEVPLTTRQLGALVSLTLNIGTDGLRRSTALKRLNRGNYIGAGEALTWWEKAGGKVRMGLRRRRAAELNLFMTGLPANVVAEAQSGNSAAIIDFYKSLPERELILSPAAEARIAKDGWESFSQRERGRRLLRGSRRMTPAKKTSPIPGNLDLDDEEKPGGPRP</sequence>
<comment type="catalytic activity">
    <reaction evidence="1 7">
        <text>Hydrolysis of (1-&gt;4)-beta-linkages between N-acetylmuramic acid and N-acetyl-D-glucosamine residues in a peptidoglycan and between N-acetyl-D-glucosamine residues in chitodextrins.</text>
        <dbReference type="EC" id="3.2.1.17"/>
    </reaction>
</comment>
<accession>A0A7Y3RIZ1</accession>
<feature type="compositionally biased region" description="Basic residues" evidence="8">
    <location>
        <begin position="627"/>
        <end position="637"/>
    </location>
</feature>
<protein>
    <recommendedName>
        <fullName evidence="7">Lysozyme</fullName>
        <ecNumber evidence="7">3.2.1.17</ecNumber>
    </recommendedName>
</protein>
<dbReference type="RefSeq" id="WP_173196012.1">
    <property type="nucleotide sequence ID" value="NZ_JABFCX010000002.1"/>
</dbReference>
<dbReference type="EC" id="3.2.1.17" evidence="7"/>
<gene>
    <name evidence="10" type="ORF">HK107_01230</name>
</gene>
<dbReference type="GO" id="GO:0009253">
    <property type="term" value="P:peptidoglycan catabolic process"/>
    <property type="evidence" value="ECO:0007669"/>
    <property type="project" value="InterPro"/>
</dbReference>
<dbReference type="GO" id="GO:0006508">
    <property type="term" value="P:proteolysis"/>
    <property type="evidence" value="ECO:0007669"/>
    <property type="project" value="InterPro"/>
</dbReference>
<dbReference type="GO" id="GO:0003796">
    <property type="term" value="F:lysozyme activity"/>
    <property type="evidence" value="ECO:0007669"/>
    <property type="project" value="UniProtKB-EC"/>
</dbReference>
<dbReference type="Gene3D" id="3.40.50.1460">
    <property type="match status" value="1"/>
</dbReference>
<dbReference type="HAMAP" id="MF_04110">
    <property type="entry name" value="ENDOLYSIN_T4"/>
    <property type="match status" value="1"/>
</dbReference>
<feature type="domain" description="Peptidase C14 caspase" evidence="9">
    <location>
        <begin position="5"/>
        <end position="216"/>
    </location>
</feature>
<comment type="similarity">
    <text evidence="7">Belongs to the glycosyl hydrolase 24 family.</text>
</comment>
<evidence type="ECO:0000256" key="2">
    <source>
        <dbReference type="ARBA" id="ARBA00022529"/>
    </source>
</evidence>
<dbReference type="InterPro" id="IPR002196">
    <property type="entry name" value="Glyco_hydro_24"/>
</dbReference>
<dbReference type="PANTHER" id="PTHR22576:SF37">
    <property type="entry name" value="MUCOSA-ASSOCIATED LYMPHOID TISSUE LYMPHOMA TRANSLOCATION PROTEIN 1"/>
    <property type="match status" value="1"/>
</dbReference>
<evidence type="ECO:0000256" key="5">
    <source>
        <dbReference type="ARBA" id="ARBA00023200"/>
    </source>
</evidence>
<dbReference type="AlphaFoldDB" id="A0A7Y3RIZ1"/>
<organism evidence="10 11">
    <name type="scientific">Parvularcula mediterranea</name>
    <dbReference type="NCBI Taxonomy" id="2732508"/>
    <lineage>
        <taxon>Bacteria</taxon>
        <taxon>Pseudomonadati</taxon>
        <taxon>Pseudomonadota</taxon>
        <taxon>Alphaproteobacteria</taxon>
        <taxon>Parvularculales</taxon>
        <taxon>Parvularculaceae</taxon>
        <taxon>Parvularcula</taxon>
    </lineage>
</organism>
<proteinExistence type="inferred from homology"/>
<evidence type="ECO:0000313" key="10">
    <source>
        <dbReference type="EMBL" id="NNU14944.1"/>
    </source>
</evidence>
<keyword evidence="4 7" id="KW-0378">Hydrolase</keyword>
<dbReference type="GO" id="GO:0042742">
    <property type="term" value="P:defense response to bacterium"/>
    <property type="evidence" value="ECO:0007669"/>
    <property type="project" value="UniProtKB-KW"/>
</dbReference>
<evidence type="ECO:0000256" key="8">
    <source>
        <dbReference type="SAM" id="MobiDB-lite"/>
    </source>
</evidence>
<dbReference type="CDD" id="cd00737">
    <property type="entry name" value="lyz_endolysin_autolysin"/>
    <property type="match status" value="1"/>
</dbReference>